<gene>
    <name evidence="1" type="ORF">QTP70_009527</name>
</gene>
<keyword evidence="2" id="KW-1185">Reference proteome</keyword>
<organism evidence="1 2">
    <name type="scientific">Hemibagrus guttatus</name>
    <dbReference type="NCBI Taxonomy" id="175788"/>
    <lineage>
        <taxon>Eukaryota</taxon>
        <taxon>Metazoa</taxon>
        <taxon>Chordata</taxon>
        <taxon>Craniata</taxon>
        <taxon>Vertebrata</taxon>
        <taxon>Euteleostomi</taxon>
        <taxon>Actinopterygii</taxon>
        <taxon>Neopterygii</taxon>
        <taxon>Teleostei</taxon>
        <taxon>Ostariophysi</taxon>
        <taxon>Siluriformes</taxon>
        <taxon>Bagridae</taxon>
        <taxon>Hemibagrus</taxon>
    </lineage>
</organism>
<name>A0AAE0PS33_9TELE</name>
<comment type="caution">
    <text evidence="1">The sequence shown here is derived from an EMBL/GenBank/DDBJ whole genome shotgun (WGS) entry which is preliminary data.</text>
</comment>
<sequence length="187" mass="20661">MIMTTDSSFAGSESLRFLLSIGGMRPPGLSAQILKCMDTKDSGVHAYDRQTPGRLSRPSFCPMSAPWIINWTTSDSSKLHGVSTETVAFLFLRRRGSATQFRTPPFRPLVRCTKPVLKQVKTWPAGAISALQDCFECTDWNMFREAANNGDSINLEEYTTSVTSYIGKCINAVTVSKTMTTCSNQKP</sequence>
<reference evidence="1" key="1">
    <citation type="submission" date="2023-06" db="EMBL/GenBank/DDBJ databases">
        <title>Male Hemibagrus guttatus genome.</title>
        <authorList>
            <person name="Bian C."/>
        </authorList>
    </citation>
    <scope>NUCLEOTIDE SEQUENCE</scope>
    <source>
        <strain evidence="1">Male_cb2023</strain>
        <tissue evidence="1">Muscle</tissue>
    </source>
</reference>
<proteinExistence type="predicted"/>
<evidence type="ECO:0000313" key="2">
    <source>
        <dbReference type="Proteomes" id="UP001274896"/>
    </source>
</evidence>
<dbReference type="AlphaFoldDB" id="A0AAE0PS33"/>
<dbReference type="EMBL" id="JAUCMX010000029">
    <property type="protein sequence ID" value="KAK3507186.1"/>
    <property type="molecule type" value="Genomic_DNA"/>
</dbReference>
<protein>
    <submittedName>
        <fullName evidence="1">Uncharacterized protein</fullName>
    </submittedName>
</protein>
<evidence type="ECO:0000313" key="1">
    <source>
        <dbReference type="EMBL" id="KAK3507186.1"/>
    </source>
</evidence>
<dbReference type="Proteomes" id="UP001274896">
    <property type="component" value="Unassembled WGS sequence"/>
</dbReference>
<accession>A0AAE0PS33</accession>